<dbReference type="RefSeq" id="XP_056470350.1">
    <property type="nucleotide sequence ID" value="XM_056622934.1"/>
</dbReference>
<comment type="caution">
    <text evidence="3">The sequence shown here is derived from an EMBL/GenBank/DDBJ whole genome shotgun (WGS) entry which is preliminary data.</text>
</comment>
<feature type="transmembrane region" description="Helical" evidence="2">
    <location>
        <begin position="279"/>
        <end position="301"/>
    </location>
</feature>
<dbReference type="AlphaFoldDB" id="A0A9W9EPM8"/>
<evidence type="ECO:0000256" key="2">
    <source>
        <dbReference type="SAM" id="Phobius"/>
    </source>
</evidence>
<feature type="transmembrane region" description="Helical" evidence="2">
    <location>
        <begin position="321"/>
        <end position="340"/>
    </location>
</feature>
<proteinExistence type="predicted"/>
<sequence>MGRNSHFRQGREPLQGHPSLQLRRSYVSGPLSFLNPTWAWYAPAMREIEAREMVEPSLRSPSQPEHVQHLWRSRDNRKGRHALRVDYRVPPRDSGYQAPPPTSTWSAAARGVLRMATYAPYWDVSYLIAVIFTLGSVIWIINAFFVWLPLEDPTTEFPGETLNGGGISAFIGATVFEIGSVLLLLEAVNANQTGCFGWALETELMKSDTTAPHTVTVAAAKPSLNECHHHHANKVNLIGAGRHLYRRPSHDATAGYVTSSPTGTSFRWMPSWSDLQSHYLHELGFLASLIQFIAATIFWIAGFTGLPGIYGHLSQGLADGVYWVPQMVGGTGFILSGLLFTLETQTKWYIPAFHVLGWHIGAWNFIGGIGFTLCGALGPASANSGVEYQATLATFWGSWAFMIGSTIQWYESLVKHPVERKGGASSSTASHNDQQNV</sequence>
<keyword evidence="2" id="KW-0812">Transmembrane</keyword>
<dbReference type="OrthoDB" id="2603at2759"/>
<evidence type="ECO:0000256" key="1">
    <source>
        <dbReference type="SAM" id="MobiDB-lite"/>
    </source>
</evidence>
<accession>A0A9W9EPM8</accession>
<feature type="transmembrane region" description="Helical" evidence="2">
    <location>
        <begin position="124"/>
        <end position="147"/>
    </location>
</feature>
<dbReference type="Proteomes" id="UP001149074">
    <property type="component" value="Unassembled WGS sequence"/>
</dbReference>
<gene>
    <name evidence="3" type="ORF">N7532_010443</name>
</gene>
<feature type="transmembrane region" description="Helical" evidence="2">
    <location>
        <begin position="352"/>
        <end position="378"/>
    </location>
</feature>
<evidence type="ECO:0000313" key="3">
    <source>
        <dbReference type="EMBL" id="KAJ5085672.1"/>
    </source>
</evidence>
<protein>
    <recommendedName>
        <fullName evidence="5">Integral membrane protein</fullName>
    </recommendedName>
</protein>
<evidence type="ECO:0000313" key="4">
    <source>
        <dbReference type="Proteomes" id="UP001149074"/>
    </source>
</evidence>
<reference evidence="3" key="1">
    <citation type="submission" date="2022-11" db="EMBL/GenBank/DDBJ databases">
        <authorList>
            <person name="Petersen C."/>
        </authorList>
    </citation>
    <scope>NUCLEOTIDE SEQUENCE</scope>
    <source>
        <strain evidence="3">IBT 30761</strain>
    </source>
</reference>
<feature type="transmembrane region" description="Helical" evidence="2">
    <location>
        <begin position="167"/>
        <end position="185"/>
    </location>
</feature>
<keyword evidence="4" id="KW-1185">Reference proteome</keyword>
<evidence type="ECO:0008006" key="5">
    <source>
        <dbReference type="Google" id="ProtNLM"/>
    </source>
</evidence>
<reference evidence="3" key="2">
    <citation type="journal article" date="2023" name="IMA Fungus">
        <title>Comparative genomic study of the Penicillium genus elucidates a diverse pangenome and 15 lateral gene transfer events.</title>
        <authorList>
            <person name="Petersen C."/>
            <person name="Sorensen T."/>
            <person name="Nielsen M.R."/>
            <person name="Sondergaard T.E."/>
            <person name="Sorensen J.L."/>
            <person name="Fitzpatrick D.A."/>
            <person name="Frisvad J.C."/>
            <person name="Nielsen K.L."/>
        </authorList>
    </citation>
    <scope>NUCLEOTIDE SEQUENCE</scope>
    <source>
        <strain evidence="3">IBT 30761</strain>
    </source>
</reference>
<keyword evidence="2" id="KW-0472">Membrane</keyword>
<dbReference type="EMBL" id="JAPQKI010000010">
    <property type="protein sequence ID" value="KAJ5085672.1"/>
    <property type="molecule type" value="Genomic_DNA"/>
</dbReference>
<feature type="region of interest" description="Disordered" evidence="1">
    <location>
        <begin position="1"/>
        <end position="21"/>
    </location>
</feature>
<organism evidence="3 4">
    <name type="scientific">Penicillium argentinense</name>
    <dbReference type="NCBI Taxonomy" id="1131581"/>
    <lineage>
        <taxon>Eukaryota</taxon>
        <taxon>Fungi</taxon>
        <taxon>Dikarya</taxon>
        <taxon>Ascomycota</taxon>
        <taxon>Pezizomycotina</taxon>
        <taxon>Eurotiomycetes</taxon>
        <taxon>Eurotiomycetidae</taxon>
        <taxon>Eurotiales</taxon>
        <taxon>Aspergillaceae</taxon>
        <taxon>Penicillium</taxon>
    </lineage>
</organism>
<dbReference type="GeneID" id="81361913"/>
<name>A0A9W9EPM8_9EURO</name>
<feature type="transmembrane region" description="Helical" evidence="2">
    <location>
        <begin position="390"/>
        <end position="410"/>
    </location>
</feature>
<keyword evidence="2" id="KW-1133">Transmembrane helix</keyword>